<gene>
    <name evidence="3" type="ORF">TMES_07335</name>
</gene>
<keyword evidence="4" id="KW-1185">Reference proteome</keyword>
<feature type="domain" description="Glycosyl transferase family 1" evidence="1">
    <location>
        <begin position="166"/>
        <end position="317"/>
    </location>
</feature>
<evidence type="ECO:0000259" key="1">
    <source>
        <dbReference type="Pfam" id="PF00534"/>
    </source>
</evidence>
<evidence type="ECO:0000313" key="3">
    <source>
        <dbReference type="EMBL" id="OSQ39756.1"/>
    </source>
</evidence>
<evidence type="ECO:0000313" key="4">
    <source>
        <dbReference type="Proteomes" id="UP000193391"/>
    </source>
</evidence>
<evidence type="ECO:0000259" key="2">
    <source>
        <dbReference type="Pfam" id="PF13439"/>
    </source>
</evidence>
<name>A0A1Y2L2P9_9PROT</name>
<dbReference type="GO" id="GO:0016757">
    <property type="term" value="F:glycosyltransferase activity"/>
    <property type="evidence" value="ECO:0007669"/>
    <property type="project" value="InterPro"/>
</dbReference>
<proteinExistence type="predicted"/>
<dbReference type="Pfam" id="PF13439">
    <property type="entry name" value="Glyco_transf_4"/>
    <property type="match status" value="1"/>
</dbReference>
<accession>A0A1Y2L2P9</accession>
<sequence length="347" mass="37909">MAQAEGGEFCIIRSHKTEPQRDWPEQTGPYAQIILPGIRWALSENRSIAVTSSPARHLATFAPDVVILAGFGMAMWQAHRWCRAHNIPYIVRFDGWAQSDAAFKNLLRAKMRRIMISHANGAIAASQPGKHWFLAHGMAADKISTIPLAPSFSPLPNPVIPEFTQRPYDLLWCGRPTAPKGFTHFLSIASALYQQHAISRICIAGVFARDTAILQAKLSAIGLGDITTILPPTPPHKLAPVYANARLFLLPSLTDAYGVAVVEAMACNTLALASDQVGVAHDVLVAGETMLPLPNPGTENWLTAVKRLLTNPAYRHRHLALQKQAIAHNTPRDIAQQTWQACRAAIG</sequence>
<comment type="caution">
    <text evidence="3">The sequence shown here is derived from an EMBL/GenBank/DDBJ whole genome shotgun (WGS) entry which is preliminary data.</text>
</comment>
<dbReference type="InterPro" id="IPR001296">
    <property type="entry name" value="Glyco_trans_1"/>
</dbReference>
<dbReference type="AlphaFoldDB" id="A0A1Y2L2P9"/>
<dbReference type="EMBL" id="JFKA01000002">
    <property type="protein sequence ID" value="OSQ39756.1"/>
    <property type="molecule type" value="Genomic_DNA"/>
</dbReference>
<feature type="domain" description="Glycosyltransferase subfamily 4-like N-terminal" evidence="2">
    <location>
        <begin position="32"/>
        <end position="147"/>
    </location>
</feature>
<dbReference type="PANTHER" id="PTHR45947:SF3">
    <property type="entry name" value="SULFOQUINOVOSYL TRANSFERASE SQD2"/>
    <property type="match status" value="1"/>
</dbReference>
<reference evidence="3 4" key="1">
    <citation type="submission" date="2014-03" db="EMBL/GenBank/DDBJ databases">
        <title>The draft genome sequence of Thalassospira mesophila JCM 18969.</title>
        <authorList>
            <person name="Lai Q."/>
            <person name="Shao Z."/>
        </authorList>
    </citation>
    <scope>NUCLEOTIDE SEQUENCE [LARGE SCALE GENOMIC DNA]</scope>
    <source>
        <strain evidence="3 4">JCM 18969</strain>
    </source>
</reference>
<dbReference type="InterPro" id="IPR050194">
    <property type="entry name" value="Glycosyltransferase_grp1"/>
</dbReference>
<evidence type="ECO:0008006" key="5">
    <source>
        <dbReference type="Google" id="ProtNLM"/>
    </source>
</evidence>
<dbReference type="PANTHER" id="PTHR45947">
    <property type="entry name" value="SULFOQUINOVOSYL TRANSFERASE SQD2"/>
    <property type="match status" value="1"/>
</dbReference>
<dbReference type="SUPFAM" id="SSF53756">
    <property type="entry name" value="UDP-Glycosyltransferase/glycogen phosphorylase"/>
    <property type="match status" value="1"/>
</dbReference>
<organism evidence="3 4">
    <name type="scientific">Thalassospira mesophila</name>
    <dbReference type="NCBI Taxonomy" id="1293891"/>
    <lineage>
        <taxon>Bacteria</taxon>
        <taxon>Pseudomonadati</taxon>
        <taxon>Pseudomonadota</taxon>
        <taxon>Alphaproteobacteria</taxon>
        <taxon>Rhodospirillales</taxon>
        <taxon>Thalassospiraceae</taxon>
        <taxon>Thalassospira</taxon>
    </lineage>
</organism>
<dbReference type="CDD" id="cd03801">
    <property type="entry name" value="GT4_PimA-like"/>
    <property type="match status" value="1"/>
</dbReference>
<protein>
    <recommendedName>
        <fullName evidence="5">Glycosyl transferase family 1 domain-containing protein</fullName>
    </recommendedName>
</protein>
<dbReference type="Pfam" id="PF00534">
    <property type="entry name" value="Glycos_transf_1"/>
    <property type="match status" value="1"/>
</dbReference>
<dbReference type="STRING" id="1293891.TMES_07335"/>
<dbReference type="Proteomes" id="UP000193391">
    <property type="component" value="Unassembled WGS sequence"/>
</dbReference>
<dbReference type="Gene3D" id="3.40.50.2000">
    <property type="entry name" value="Glycogen Phosphorylase B"/>
    <property type="match status" value="2"/>
</dbReference>
<dbReference type="InterPro" id="IPR028098">
    <property type="entry name" value="Glyco_trans_4-like_N"/>
</dbReference>